<dbReference type="Gene3D" id="1.20.1250.20">
    <property type="entry name" value="MFS general substrate transporter like domains"/>
    <property type="match status" value="1"/>
</dbReference>
<feature type="transmembrane region" description="Helical" evidence="5">
    <location>
        <begin position="175"/>
        <end position="193"/>
    </location>
</feature>
<dbReference type="EMBL" id="LUAW01000013">
    <property type="protein sequence ID" value="KYQ72852.1"/>
    <property type="molecule type" value="Genomic_DNA"/>
</dbReference>
<feature type="transmembrane region" description="Helical" evidence="5">
    <location>
        <begin position="55"/>
        <end position="73"/>
    </location>
</feature>
<dbReference type="CDD" id="cd17365">
    <property type="entry name" value="MFS_PcaK_like"/>
    <property type="match status" value="1"/>
</dbReference>
<evidence type="ECO:0000256" key="2">
    <source>
        <dbReference type="ARBA" id="ARBA00022692"/>
    </source>
</evidence>
<name>A0A151Y482_9GAMM</name>
<keyword evidence="8" id="KW-1185">Reference proteome</keyword>
<keyword evidence="4 5" id="KW-0472">Membrane</keyword>
<dbReference type="InterPro" id="IPR036259">
    <property type="entry name" value="MFS_trans_sf"/>
</dbReference>
<evidence type="ECO:0000259" key="6">
    <source>
        <dbReference type="PROSITE" id="PS50850"/>
    </source>
</evidence>
<dbReference type="InterPro" id="IPR020846">
    <property type="entry name" value="MFS_dom"/>
</dbReference>
<feature type="transmembrane region" description="Helical" evidence="5">
    <location>
        <begin position="290"/>
        <end position="309"/>
    </location>
</feature>
<dbReference type="OrthoDB" id="7066727at2"/>
<feature type="domain" description="Major facilitator superfamily (MFS) profile" evidence="6">
    <location>
        <begin position="19"/>
        <end position="437"/>
    </location>
</feature>
<sequence length="446" mass="48135">MDIFNELKTRPMNSYRWLLVGLCILLNIVDGYDVQVMSFTAASVSKEWALAGSSLGILISLGLIGMAVGSLFIAPIADKVGRRSIILSCLLLSGITMLFSSQVSSYAQLGSLRFITGLGIGGLLTNGAVMANEFSTTKWKNLSVALLSTGYALGAVLGGMIAFRLIGTTGWRSVFMYGGFFTLAVLALVYFILPESVEYQLIKRKPNTLEKINRTLAKFNIGTIQEFPAYQGIITGKVSIKSLFKGDLKARTIFVWIAFFSVMAGQYFILTWTPKLLSMAGMSAEQGVSLGIILNFGGIFGAILMAFLTVRYRIHFVLSTFFTITAVCIAIFVLNSGNYLHAMWIAVLVGIFNNGCVAGMYALTNSTYETEIRATGVGSAITMGRLGGILSPLGAGYLLDAGIQPLHLYNIDAVLFAVGGVAVVLMYFAIKKQKSEKVLSELNSLP</sequence>
<proteinExistence type="predicted"/>
<dbReference type="Pfam" id="PF07690">
    <property type="entry name" value="MFS_1"/>
    <property type="match status" value="1"/>
</dbReference>
<dbReference type="PANTHER" id="PTHR23508">
    <property type="entry name" value="CARBOXYLIC ACID TRANSPORTER PROTEIN HOMOLOG"/>
    <property type="match status" value="1"/>
</dbReference>
<dbReference type="GO" id="GO:0005886">
    <property type="term" value="C:plasma membrane"/>
    <property type="evidence" value="ECO:0007669"/>
    <property type="project" value="TreeGrafter"/>
</dbReference>
<feature type="transmembrane region" description="Helical" evidence="5">
    <location>
        <begin position="85"/>
        <end position="104"/>
    </location>
</feature>
<dbReference type="Proteomes" id="UP000076276">
    <property type="component" value="Unassembled WGS sequence"/>
</dbReference>
<dbReference type="InterPro" id="IPR011701">
    <property type="entry name" value="MFS"/>
</dbReference>
<feature type="transmembrane region" description="Helical" evidence="5">
    <location>
        <begin position="142"/>
        <end position="163"/>
    </location>
</feature>
<comment type="subcellular location">
    <subcellularLocation>
        <location evidence="1">Membrane</location>
        <topology evidence="1">Multi-pass membrane protein</topology>
    </subcellularLocation>
</comment>
<gene>
    <name evidence="7" type="ORF">AZH43_08350</name>
</gene>
<evidence type="ECO:0000256" key="5">
    <source>
        <dbReference type="SAM" id="Phobius"/>
    </source>
</evidence>
<feature type="transmembrane region" description="Helical" evidence="5">
    <location>
        <begin position="375"/>
        <end position="399"/>
    </location>
</feature>
<dbReference type="STRING" id="1806892.AZH43_08350"/>
<dbReference type="PANTHER" id="PTHR23508:SF10">
    <property type="entry name" value="CARBOXYLIC ACID TRANSPORTER PROTEIN HOMOLOG"/>
    <property type="match status" value="1"/>
</dbReference>
<comment type="caution">
    <text evidence="7">The sequence shown here is derived from an EMBL/GenBank/DDBJ whole genome shotgun (WGS) entry which is preliminary data.</text>
</comment>
<evidence type="ECO:0000256" key="3">
    <source>
        <dbReference type="ARBA" id="ARBA00022989"/>
    </source>
</evidence>
<dbReference type="GO" id="GO:0046943">
    <property type="term" value="F:carboxylic acid transmembrane transporter activity"/>
    <property type="evidence" value="ECO:0007669"/>
    <property type="project" value="TreeGrafter"/>
</dbReference>
<evidence type="ECO:0000313" key="7">
    <source>
        <dbReference type="EMBL" id="KYQ72852.1"/>
    </source>
</evidence>
<feature type="transmembrane region" description="Helical" evidence="5">
    <location>
        <begin position="316"/>
        <end position="335"/>
    </location>
</feature>
<evidence type="ECO:0000256" key="4">
    <source>
        <dbReference type="ARBA" id="ARBA00023136"/>
    </source>
</evidence>
<dbReference type="PROSITE" id="PS50850">
    <property type="entry name" value="MFS"/>
    <property type="match status" value="1"/>
</dbReference>
<feature type="transmembrane region" description="Helical" evidence="5">
    <location>
        <begin position="110"/>
        <end position="130"/>
    </location>
</feature>
<evidence type="ECO:0000256" key="1">
    <source>
        <dbReference type="ARBA" id="ARBA00004141"/>
    </source>
</evidence>
<evidence type="ECO:0000313" key="8">
    <source>
        <dbReference type="Proteomes" id="UP000076276"/>
    </source>
</evidence>
<dbReference type="SUPFAM" id="SSF103473">
    <property type="entry name" value="MFS general substrate transporter"/>
    <property type="match status" value="1"/>
</dbReference>
<accession>A0A151Y482</accession>
<feature type="transmembrane region" description="Helical" evidence="5">
    <location>
        <begin position="341"/>
        <end position="363"/>
    </location>
</feature>
<keyword evidence="2 5" id="KW-0812">Transmembrane</keyword>
<organism evidence="7 8">
    <name type="scientific">Acinetobacter pragensis</name>
    <dbReference type="NCBI Taxonomy" id="1806892"/>
    <lineage>
        <taxon>Bacteria</taxon>
        <taxon>Pseudomonadati</taxon>
        <taxon>Pseudomonadota</taxon>
        <taxon>Gammaproteobacteria</taxon>
        <taxon>Moraxellales</taxon>
        <taxon>Moraxellaceae</taxon>
        <taxon>Acinetobacter</taxon>
    </lineage>
</organism>
<feature type="transmembrane region" description="Helical" evidence="5">
    <location>
        <begin position="253"/>
        <end position="270"/>
    </location>
</feature>
<feature type="transmembrane region" description="Helical" evidence="5">
    <location>
        <begin position="411"/>
        <end position="430"/>
    </location>
</feature>
<keyword evidence="3 5" id="KW-1133">Transmembrane helix</keyword>
<dbReference type="AlphaFoldDB" id="A0A151Y482"/>
<reference evidence="7 8" key="1">
    <citation type="submission" date="2016-03" db="EMBL/GenBank/DDBJ databases">
        <title>Acinetobacter genomospecies 28 strain ANC 4149.</title>
        <authorList>
            <person name="Radolfova-Krizova L."/>
            <person name="Nemec A."/>
        </authorList>
    </citation>
    <scope>NUCLEOTIDE SEQUENCE [LARGE SCALE GENOMIC DNA]</scope>
    <source>
        <strain evidence="7 8">ANC 4149</strain>
    </source>
</reference>
<dbReference type="InterPro" id="IPR005829">
    <property type="entry name" value="Sugar_transporter_CS"/>
</dbReference>
<dbReference type="PROSITE" id="PS00216">
    <property type="entry name" value="SUGAR_TRANSPORT_1"/>
    <property type="match status" value="1"/>
</dbReference>
<dbReference type="RefSeq" id="WP_067667266.1">
    <property type="nucleotide sequence ID" value="NZ_CBCSIK010000002.1"/>
</dbReference>
<protein>
    <submittedName>
        <fullName evidence="7">MFS transporter</fullName>
    </submittedName>
</protein>